<keyword evidence="8" id="KW-1185">Reference proteome</keyword>
<dbReference type="InterPro" id="IPR036291">
    <property type="entry name" value="NAD(P)-bd_dom_sf"/>
</dbReference>
<keyword evidence="5" id="KW-0560">Oxidoreductase</keyword>
<name>A0A4V6PIB8_9BACL</name>
<organism evidence="7 8">
    <name type="scientific">Paenibacillus piri</name>
    <dbReference type="NCBI Taxonomy" id="2547395"/>
    <lineage>
        <taxon>Bacteria</taxon>
        <taxon>Bacillati</taxon>
        <taxon>Bacillota</taxon>
        <taxon>Bacilli</taxon>
        <taxon>Bacillales</taxon>
        <taxon>Paenibacillaceae</taxon>
        <taxon>Paenibacillus</taxon>
    </lineage>
</organism>
<sequence length="350" mass="38927">MKIAKYLSPKTLVTEEVEDPSIQSNEVKIKSIISGISHGTEMNVYRGVAPFFRKKFDRQTRLFIQSDQYDTWKYPVRSNDPGVWYMGYSNVGTVVEAGKEVSDIKPGDIVYSNGPHQSIVVRPASDVIKLPDSVHPEHGIFLTNLMTAYNGILDSPIKLGDTVVVSGLGVLGQTIVQMAKMSGAFQVIGIDLFDLRLQTALENGADYVFNPMTCKDIAYEVRKLTKNKGADLVIEVTGNQKALNEAIRIAAPDTTVTALGWYQGASTNLDLSEEFHHNRVNIRSSQTGAVDPAISHMWNRDRRLESCLELLSRLRLDNLLTHKVSYDNISHAFQLVDENPKAVIQVALTY</sequence>
<dbReference type="GO" id="GO:0016491">
    <property type="term" value="F:oxidoreductase activity"/>
    <property type="evidence" value="ECO:0007669"/>
    <property type="project" value="UniProtKB-KW"/>
</dbReference>
<dbReference type="PANTHER" id="PTHR43350:SF19">
    <property type="entry name" value="D-GULOSIDE 3-DEHYDROGENASE"/>
    <property type="match status" value="1"/>
</dbReference>
<dbReference type="OrthoDB" id="9769198at2"/>
<reference evidence="7 8" key="1">
    <citation type="submission" date="2019-03" db="EMBL/GenBank/DDBJ databases">
        <title>This is whole genome sequence of Paenibacillus sp MS74 strain.</title>
        <authorList>
            <person name="Trinh H.N."/>
        </authorList>
    </citation>
    <scope>NUCLEOTIDE SEQUENCE [LARGE SCALE GENOMIC DNA]</scope>
    <source>
        <strain evidence="7 8">MS74</strain>
    </source>
</reference>
<keyword evidence="4" id="KW-0862">Zinc</keyword>
<dbReference type="Proteomes" id="UP000295636">
    <property type="component" value="Unassembled WGS sequence"/>
</dbReference>
<evidence type="ECO:0000256" key="4">
    <source>
        <dbReference type="ARBA" id="ARBA00022833"/>
    </source>
</evidence>
<evidence type="ECO:0000256" key="5">
    <source>
        <dbReference type="ARBA" id="ARBA00023002"/>
    </source>
</evidence>
<protein>
    <recommendedName>
        <fullName evidence="6">Alcohol dehydrogenase-like C-terminal domain-containing protein</fullName>
    </recommendedName>
</protein>
<comment type="cofactor">
    <cofactor evidence="1">
        <name>Zn(2+)</name>
        <dbReference type="ChEBI" id="CHEBI:29105"/>
    </cofactor>
</comment>
<dbReference type="AlphaFoldDB" id="A0A4V6PIB8"/>
<evidence type="ECO:0000256" key="3">
    <source>
        <dbReference type="ARBA" id="ARBA00022723"/>
    </source>
</evidence>
<dbReference type="InterPro" id="IPR013149">
    <property type="entry name" value="ADH-like_C"/>
</dbReference>
<evidence type="ECO:0000313" key="7">
    <source>
        <dbReference type="EMBL" id="TDF91044.1"/>
    </source>
</evidence>
<evidence type="ECO:0000256" key="2">
    <source>
        <dbReference type="ARBA" id="ARBA00008072"/>
    </source>
</evidence>
<dbReference type="RefSeq" id="WP_133236529.1">
    <property type="nucleotide sequence ID" value="NZ_SMRT01000031.1"/>
</dbReference>
<dbReference type="EMBL" id="SMRT01000031">
    <property type="protein sequence ID" value="TDF91044.1"/>
    <property type="molecule type" value="Genomic_DNA"/>
</dbReference>
<gene>
    <name evidence="7" type="ORF">E1757_33655</name>
</gene>
<accession>A0A4V6PIB8</accession>
<dbReference type="SUPFAM" id="SSF51735">
    <property type="entry name" value="NAD(P)-binding Rossmann-fold domains"/>
    <property type="match status" value="1"/>
</dbReference>
<dbReference type="Pfam" id="PF00107">
    <property type="entry name" value="ADH_zinc_N"/>
    <property type="match status" value="1"/>
</dbReference>
<dbReference type="Gene3D" id="3.90.180.10">
    <property type="entry name" value="Medium-chain alcohol dehydrogenases, catalytic domain"/>
    <property type="match status" value="2"/>
</dbReference>
<keyword evidence="3" id="KW-0479">Metal-binding</keyword>
<evidence type="ECO:0000256" key="1">
    <source>
        <dbReference type="ARBA" id="ARBA00001947"/>
    </source>
</evidence>
<dbReference type="Gene3D" id="3.40.50.720">
    <property type="entry name" value="NAD(P)-binding Rossmann-like Domain"/>
    <property type="match status" value="1"/>
</dbReference>
<comment type="similarity">
    <text evidence="2">Belongs to the zinc-containing alcohol dehydrogenase family.</text>
</comment>
<dbReference type="CDD" id="cd08255">
    <property type="entry name" value="2-desacetyl-2-hydroxyethyl_bacteriochlorophyllide_like"/>
    <property type="match status" value="1"/>
</dbReference>
<proteinExistence type="inferred from homology"/>
<feature type="domain" description="Alcohol dehydrogenase-like C-terminal" evidence="6">
    <location>
        <begin position="171"/>
        <end position="289"/>
    </location>
</feature>
<evidence type="ECO:0000259" key="6">
    <source>
        <dbReference type="Pfam" id="PF00107"/>
    </source>
</evidence>
<dbReference type="InterPro" id="IPR011032">
    <property type="entry name" value="GroES-like_sf"/>
</dbReference>
<dbReference type="SUPFAM" id="SSF50129">
    <property type="entry name" value="GroES-like"/>
    <property type="match status" value="1"/>
</dbReference>
<dbReference type="PANTHER" id="PTHR43350">
    <property type="entry name" value="NAD-DEPENDENT ALCOHOL DEHYDROGENASE"/>
    <property type="match status" value="1"/>
</dbReference>
<evidence type="ECO:0000313" key="8">
    <source>
        <dbReference type="Proteomes" id="UP000295636"/>
    </source>
</evidence>
<dbReference type="GO" id="GO:0046872">
    <property type="term" value="F:metal ion binding"/>
    <property type="evidence" value="ECO:0007669"/>
    <property type="project" value="UniProtKB-KW"/>
</dbReference>
<comment type="caution">
    <text evidence="7">The sequence shown here is derived from an EMBL/GenBank/DDBJ whole genome shotgun (WGS) entry which is preliminary data.</text>
</comment>